<dbReference type="RefSeq" id="WP_182620308.1">
    <property type="nucleotide sequence ID" value="NZ_BAAATF010000009.1"/>
</dbReference>
<gene>
    <name evidence="2" type="ORF">FHX71_005133</name>
</gene>
<organism evidence="2 3">
    <name type="scientific">Promicromonospora sukumoe</name>
    <dbReference type="NCBI Taxonomy" id="88382"/>
    <lineage>
        <taxon>Bacteria</taxon>
        <taxon>Bacillati</taxon>
        <taxon>Actinomycetota</taxon>
        <taxon>Actinomycetes</taxon>
        <taxon>Micrococcales</taxon>
        <taxon>Promicromonosporaceae</taxon>
        <taxon>Promicromonospora</taxon>
    </lineage>
</organism>
<proteinExistence type="predicted"/>
<feature type="domain" description="DUF6457" evidence="1">
    <location>
        <begin position="2"/>
        <end position="80"/>
    </location>
</feature>
<evidence type="ECO:0000313" key="2">
    <source>
        <dbReference type="EMBL" id="MBA8811126.1"/>
    </source>
</evidence>
<reference evidence="2 3" key="1">
    <citation type="submission" date="2020-07" db="EMBL/GenBank/DDBJ databases">
        <title>Sequencing the genomes of 1000 actinobacteria strains.</title>
        <authorList>
            <person name="Klenk H.-P."/>
        </authorList>
    </citation>
    <scope>NUCLEOTIDE SEQUENCE [LARGE SCALE GENOMIC DNA]</scope>
    <source>
        <strain evidence="2 3">DSM 44121</strain>
    </source>
</reference>
<dbReference type="EMBL" id="JACGWV010000003">
    <property type="protein sequence ID" value="MBA8811126.1"/>
    <property type="molecule type" value="Genomic_DNA"/>
</dbReference>
<dbReference type="Proteomes" id="UP000540568">
    <property type="component" value="Unassembled WGS sequence"/>
</dbReference>
<protein>
    <recommendedName>
        <fullName evidence="1">DUF6457 domain-containing protein</fullName>
    </recommendedName>
</protein>
<comment type="caution">
    <text evidence="2">The sequence shown here is derived from an EMBL/GenBank/DDBJ whole genome shotgun (WGS) entry which is preliminary data.</text>
</comment>
<dbReference type="AlphaFoldDB" id="A0A7W3JE37"/>
<sequence length="82" mass="8653">MTDLKQWISDLESELGLPTGTIDMKKVLDLARDAAHAVERPAAPLTTYAVGYADGLAAAGALVADPDPTQKATELAARWTTD</sequence>
<evidence type="ECO:0000313" key="3">
    <source>
        <dbReference type="Proteomes" id="UP000540568"/>
    </source>
</evidence>
<evidence type="ECO:0000259" key="1">
    <source>
        <dbReference type="Pfam" id="PF20058"/>
    </source>
</evidence>
<keyword evidence="3" id="KW-1185">Reference proteome</keyword>
<accession>A0A7W3JE37</accession>
<name>A0A7W3JE37_9MICO</name>
<dbReference type="InterPro" id="IPR045598">
    <property type="entry name" value="DUF6457"/>
</dbReference>
<dbReference type="Pfam" id="PF20058">
    <property type="entry name" value="DUF6457"/>
    <property type="match status" value="1"/>
</dbReference>